<reference evidence="1 2" key="1">
    <citation type="journal article" date="2018" name="Front. Plant Sci.">
        <title>Red Clover (Trifolium pratense) and Zigzag Clover (T. medium) - A Picture of Genomic Similarities and Differences.</title>
        <authorList>
            <person name="Dluhosova J."/>
            <person name="Istvanek J."/>
            <person name="Nedelnik J."/>
            <person name="Repkova J."/>
        </authorList>
    </citation>
    <scope>NUCLEOTIDE SEQUENCE [LARGE SCALE GENOMIC DNA]</scope>
    <source>
        <strain evidence="2">cv. 10/8</strain>
        <tissue evidence="1">Leaf</tissue>
    </source>
</reference>
<evidence type="ECO:0000313" key="1">
    <source>
        <dbReference type="EMBL" id="MCI60468.1"/>
    </source>
</evidence>
<keyword evidence="2" id="KW-1185">Reference proteome</keyword>
<comment type="caution">
    <text evidence="1">The sequence shown here is derived from an EMBL/GenBank/DDBJ whole genome shotgun (WGS) entry which is preliminary data.</text>
</comment>
<accession>A0A392THH4</accession>
<organism evidence="1 2">
    <name type="scientific">Trifolium medium</name>
    <dbReference type="NCBI Taxonomy" id="97028"/>
    <lineage>
        <taxon>Eukaryota</taxon>
        <taxon>Viridiplantae</taxon>
        <taxon>Streptophyta</taxon>
        <taxon>Embryophyta</taxon>
        <taxon>Tracheophyta</taxon>
        <taxon>Spermatophyta</taxon>
        <taxon>Magnoliopsida</taxon>
        <taxon>eudicotyledons</taxon>
        <taxon>Gunneridae</taxon>
        <taxon>Pentapetalae</taxon>
        <taxon>rosids</taxon>
        <taxon>fabids</taxon>
        <taxon>Fabales</taxon>
        <taxon>Fabaceae</taxon>
        <taxon>Papilionoideae</taxon>
        <taxon>50 kb inversion clade</taxon>
        <taxon>NPAAA clade</taxon>
        <taxon>Hologalegina</taxon>
        <taxon>IRL clade</taxon>
        <taxon>Trifolieae</taxon>
        <taxon>Trifolium</taxon>
    </lineage>
</organism>
<sequence length="59" mass="6612">MLVRLLLPLANFHHLGWQEESAMILKVVAHTSAAAAATAEVTRSIRYRNSEMMMESLTL</sequence>
<name>A0A392THH4_9FABA</name>
<dbReference type="EMBL" id="LXQA010582042">
    <property type="protein sequence ID" value="MCI60468.1"/>
    <property type="molecule type" value="Genomic_DNA"/>
</dbReference>
<dbReference type="Proteomes" id="UP000265520">
    <property type="component" value="Unassembled WGS sequence"/>
</dbReference>
<feature type="non-terminal residue" evidence="1">
    <location>
        <position position="59"/>
    </location>
</feature>
<evidence type="ECO:0000313" key="2">
    <source>
        <dbReference type="Proteomes" id="UP000265520"/>
    </source>
</evidence>
<dbReference type="AlphaFoldDB" id="A0A392THH4"/>
<proteinExistence type="predicted"/>
<protein>
    <submittedName>
        <fullName evidence="1">Uncharacterized protein</fullName>
    </submittedName>
</protein>